<dbReference type="PATRIC" id="fig|217031.4.peg.2050"/>
<comment type="similarity">
    <text evidence="1 6">Belongs to the sigma-70 factor family. ECF subfamily.</text>
</comment>
<evidence type="ECO:0000313" key="12">
    <source>
        <dbReference type="Proteomes" id="UP000077881"/>
    </source>
</evidence>
<evidence type="ECO:0000256" key="1">
    <source>
        <dbReference type="ARBA" id="ARBA00010641"/>
    </source>
</evidence>
<dbReference type="STRING" id="217031.ABB05_14040"/>
<dbReference type="PROSITE" id="PS01063">
    <property type="entry name" value="SIGMA70_ECF"/>
    <property type="match status" value="1"/>
</dbReference>
<reference evidence="10 12" key="1">
    <citation type="submission" date="2015-05" db="EMBL/GenBank/DDBJ databases">
        <title>Comparison of genome.</title>
        <authorList>
            <person name="Zheng Z."/>
            <person name="Sun M."/>
        </authorList>
    </citation>
    <scope>NUCLEOTIDE SEQUENCE [LARGE SCALE GENOMIC DNA]</scope>
    <source>
        <strain evidence="10 12">G25-74</strain>
    </source>
</reference>
<keyword evidence="5 6" id="KW-0804">Transcription</keyword>
<dbReference type="InterPro" id="IPR036388">
    <property type="entry name" value="WH-like_DNA-bd_sf"/>
</dbReference>
<comment type="caution">
    <text evidence="9">The sequence shown here is derived from an EMBL/GenBank/DDBJ whole genome shotgun (WGS) entry which is preliminary data.</text>
</comment>
<keyword evidence="4 6" id="KW-0238">DNA-binding</keyword>
<dbReference type="NCBIfam" id="TIGR02937">
    <property type="entry name" value="sigma70-ECF"/>
    <property type="match status" value="1"/>
</dbReference>
<name>A0A0Q9Y394_9BACI</name>
<dbReference type="SUPFAM" id="SSF88659">
    <property type="entry name" value="Sigma3 and sigma4 domains of RNA polymerase sigma factors"/>
    <property type="match status" value="1"/>
</dbReference>
<evidence type="ECO:0000259" key="7">
    <source>
        <dbReference type="Pfam" id="PF04542"/>
    </source>
</evidence>
<dbReference type="GO" id="GO:0006950">
    <property type="term" value="P:response to stress"/>
    <property type="evidence" value="ECO:0007669"/>
    <property type="project" value="UniProtKB-ARBA"/>
</dbReference>
<evidence type="ECO:0000259" key="8">
    <source>
        <dbReference type="Pfam" id="PF08281"/>
    </source>
</evidence>
<dbReference type="SUPFAM" id="SSF88946">
    <property type="entry name" value="Sigma2 domain of RNA polymerase sigma factors"/>
    <property type="match status" value="1"/>
</dbReference>
<evidence type="ECO:0000256" key="3">
    <source>
        <dbReference type="ARBA" id="ARBA00023082"/>
    </source>
</evidence>
<dbReference type="InterPro" id="IPR013325">
    <property type="entry name" value="RNA_pol_sigma_r2"/>
</dbReference>
<dbReference type="GO" id="GO:0016987">
    <property type="term" value="F:sigma factor activity"/>
    <property type="evidence" value="ECO:0007669"/>
    <property type="project" value="UniProtKB-KW"/>
</dbReference>
<evidence type="ECO:0000256" key="6">
    <source>
        <dbReference type="RuleBase" id="RU000716"/>
    </source>
</evidence>
<dbReference type="PANTHER" id="PTHR43133">
    <property type="entry name" value="RNA POLYMERASE ECF-TYPE SIGMA FACTO"/>
    <property type="match status" value="1"/>
</dbReference>
<dbReference type="Proteomes" id="UP000053881">
    <property type="component" value="Unassembled WGS sequence"/>
</dbReference>
<organism evidence="9 11">
    <name type="scientific">Lederbergia galactosidilytica</name>
    <dbReference type="NCBI Taxonomy" id="217031"/>
    <lineage>
        <taxon>Bacteria</taxon>
        <taxon>Bacillati</taxon>
        <taxon>Bacillota</taxon>
        <taxon>Bacilli</taxon>
        <taxon>Bacillales</taxon>
        <taxon>Bacillaceae</taxon>
        <taxon>Lederbergia</taxon>
    </lineage>
</organism>
<feature type="domain" description="RNA polymerase sigma-70 region 2" evidence="7">
    <location>
        <begin position="21"/>
        <end position="86"/>
    </location>
</feature>
<keyword evidence="12" id="KW-1185">Reference proteome</keyword>
<dbReference type="GO" id="GO:0003677">
    <property type="term" value="F:DNA binding"/>
    <property type="evidence" value="ECO:0007669"/>
    <property type="project" value="UniProtKB-KW"/>
</dbReference>
<evidence type="ECO:0000256" key="2">
    <source>
        <dbReference type="ARBA" id="ARBA00023015"/>
    </source>
</evidence>
<evidence type="ECO:0000256" key="4">
    <source>
        <dbReference type="ARBA" id="ARBA00023125"/>
    </source>
</evidence>
<protein>
    <recommendedName>
        <fullName evidence="6">RNA polymerase sigma factor</fullName>
    </recommendedName>
</protein>
<dbReference type="Gene3D" id="1.10.10.10">
    <property type="entry name" value="Winged helix-like DNA-binding domain superfamily/Winged helix DNA-binding domain"/>
    <property type="match status" value="1"/>
</dbReference>
<dbReference type="PANTHER" id="PTHR43133:SF60">
    <property type="entry name" value="RNA POLYMERASE SIGMA FACTOR SIGV"/>
    <property type="match status" value="1"/>
</dbReference>
<dbReference type="AlphaFoldDB" id="A0A0Q9Y394"/>
<dbReference type="InterPro" id="IPR000838">
    <property type="entry name" value="RNA_pol_sigma70_ECF_CS"/>
</dbReference>
<feature type="domain" description="RNA polymerase sigma factor 70 region 4 type 2" evidence="8">
    <location>
        <begin position="127"/>
        <end position="176"/>
    </location>
</feature>
<dbReference type="InterPro" id="IPR014284">
    <property type="entry name" value="RNA_pol_sigma-70_dom"/>
</dbReference>
<dbReference type="CDD" id="cd06171">
    <property type="entry name" value="Sigma70_r4"/>
    <property type="match status" value="1"/>
</dbReference>
<keyword evidence="3 6" id="KW-0731">Sigma factor</keyword>
<reference evidence="9 11" key="2">
    <citation type="submission" date="2015-06" db="EMBL/GenBank/DDBJ databases">
        <title>Genome sequencing project of Bacillus galactosidilyticus PL133.</title>
        <authorList>
            <person name="Gaiero J."/>
            <person name="Nicol R."/>
            <person name="Habash M."/>
        </authorList>
    </citation>
    <scope>NUCLEOTIDE SEQUENCE [LARGE SCALE GENOMIC DNA]</scope>
    <source>
        <strain evidence="9 11">PL133</strain>
    </source>
</reference>
<sequence length="193" mass="22847">MLPEEKSQQLKTQADDEKLIFQTHYEDVYKAVFFMVKDPYLAEDLTQDAFIKAFRNLHKLKSGTKMKAWLVTIATRTAIDHIRKIKKRNDYLTDDVYILDRNFNCNHSGSPVEGKVERRMLKQLIKQCISVLRPPIYKEVLLLKFEYDLKEEEIADLLNISPGAVKSRLHRAKKKLRKELQNYDEFRDGDHFE</sequence>
<dbReference type="Pfam" id="PF08281">
    <property type="entry name" value="Sigma70_r4_2"/>
    <property type="match status" value="1"/>
</dbReference>
<dbReference type="Pfam" id="PF04542">
    <property type="entry name" value="Sigma70_r2"/>
    <property type="match status" value="1"/>
</dbReference>
<keyword evidence="2 6" id="KW-0805">Transcription regulation</keyword>
<dbReference type="Gene3D" id="1.10.1740.10">
    <property type="match status" value="1"/>
</dbReference>
<evidence type="ECO:0000256" key="5">
    <source>
        <dbReference type="ARBA" id="ARBA00023163"/>
    </source>
</evidence>
<dbReference type="Proteomes" id="UP000077881">
    <property type="component" value="Unassembled WGS sequence"/>
</dbReference>
<evidence type="ECO:0000313" key="10">
    <source>
        <dbReference type="EMBL" id="OAK69089.1"/>
    </source>
</evidence>
<dbReference type="EMBL" id="LDJR01000054">
    <property type="protein sequence ID" value="OAK69089.1"/>
    <property type="molecule type" value="Genomic_DNA"/>
</dbReference>
<evidence type="ECO:0000313" key="9">
    <source>
        <dbReference type="EMBL" id="KRG14425.1"/>
    </source>
</evidence>
<accession>A0A0Q9Y394</accession>
<dbReference type="InterPro" id="IPR013249">
    <property type="entry name" value="RNA_pol_sigma70_r4_t2"/>
</dbReference>
<dbReference type="InterPro" id="IPR013324">
    <property type="entry name" value="RNA_pol_sigma_r3/r4-like"/>
</dbReference>
<evidence type="ECO:0000313" key="11">
    <source>
        <dbReference type="Proteomes" id="UP000053881"/>
    </source>
</evidence>
<dbReference type="InterPro" id="IPR007627">
    <property type="entry name" value="RNA_pol_sigma70_r2"/>
</dbReference>
<proteinExistence type="inferred from homology"/>
<dbReference type="EMBL" id="LGPB01000063">
    <property type="protein sequence ID" value="KRG14425.1"/>
    <property type="molecule type" value="Genomic_DNA"/>
</dbReference>
<gene>
    <name evidence="10" type="ORF">ABB05_14040</name>
    <name evidence="9" type="ORF">ACA29_06130</name>
</gene>
<dbReference type="GO" id="GO:0006352">
    <property type="term" value="P:DNA-templated transcription initiation"/>
    <property type="evidence" value="ECO:0007669"/>
    <property type="project" value="InterPro"/>
</dbReference>
<dbReference type="InterPro" id="IPR039425">
    <property type="entry name" value="RNA_pol_sigma-70-like"/>
</dbReference>